<evidence type="ECO:0000256" key="8">
    <source>
        <dbReference type="ARBA" id="ARBA00022741"/>
    </source>
</evidence>
<dbReference type="InterPro" id="IPR050398">
    <property type="entry name" value="HssS/ArlS-like"/>
</dbReference>
<dbReference type="GO" id="GO:0016301">
    <property type="term" value="F:kinase activity"/>
    <property type="evidence" value="ECO:0007669"/>
    <property type="project" value="UniProtKB-KW"/>
</dbReference>
<dbReference type="InterPro" id="IPR022510">
    <property type="entry name" value="Sortase_His-kinase"/>
</dbReference>
<evidence type="ECO:0000256" key="13">
    <source>
        <dbReference type="ARBA" id="ARBA00023136"/>
    </source>
</evidence>
<gene>
    <name evidence="18" type="primary">pdsS</name>
    <name evidence="18" type="ORF">RM573_16920</name>
</gene>
<accession>A0ABU3A538</accession>
<keyword evidence="8" id="KW-0547">Nucleotide-binding</keyword>
<keyword evidence="4" id="KW-1003">Cell membrane</keyword>
<dbReference type="SMART" id="SM00387">
    <property type="entry name" value="HATPase_c"/>
    <property type="match status" value="1"/>
</dbReference>
<dbReference type="SUPFAM" id="SSF47384">
    <property type="entry name" value="Homodimeric domain of signal transducing histidine kinase"/>
    <property type="match status" value="1"/>
</dbReference>
<evidence type="ECO:0000256" key="2">
    <source>
        <dbReference type="ARBA" id="ARBA00004651"/>
    </source>
</evidence>
<keyword evidence="10" id="KW-0067">ATP-binding</keyword>
<dbReference type="Gene3D" id="3.30.565.10">
    <property type="entry name" value="Histidine kinase-like ATPase, C-terminal domain"/>
    <property type="match status" value="1"/>
</dbReference>
<evidence type="ECO:0000256" key="1">
    <source>
        <dbReference type="ARBA" id="ARBA00000085"/>
    </source>
</evidence>
<dbReference type="SMART" id="SM00388">
    <property type="entry name" value="HisKA"/>
    <property type="match status" value="1"/>
</dbReference>
<comment type="subcellular location">
    <subcellularLocation>
        <location evidence="2">Cell membrane</location>
        <topology evidence="2">Multi-pass membrane protein</topology>
    </subcellularLocation>
</comment>
<dbReference type="PROSITE" id="PS50885">
    <property type="entry name" value="HAMP"/>
    <property type="match status" value="1"/>
</dbReference>
<evidence type="ECO:0000256" key="4">
    <source>
        <dbReference type="ARBA" id="ARBA00022475"/>
    </source>
</evidence>
<feature type="domain" description="HAMP" evidence="17">
    <location>
        <begin position="442"/>
        <end position="497"/>
    </location>
</feature>
<dbReference type="EC" id="2.7.13.3" evidence="3"/>
<dbReference type="NCBIfam" id="TIGR03785">
    <property type="entry name" value="marine_sort_HK"/>
    <property type="match status" value="1"/>
</dbReference>
<dbReference type="EMBL" id="JAVRIF010000013">
    <property type="protein sequence ID" value="MDT0605286.1"/>
    <property type="molecule type" value="Genomic_DNA"/>
</dbReference>
<comment type="caution">
    <text evidence="18">The sequence shown here is derived from an EMBL/GenBank/DDBJ whole genome shotgun (WGS) entry which is preliminary data.</text>
</comment>
<keyword evidence="19" id="KW-1185">Reference proteome</keyword>
<feature type="transmembrane region" description="Helical" evidence="15">
    <location>
        <begin position="422"/>
        <end position="442"/>
    </location>
</feature>
<dbReference type="InterPro" id="IPR005467">
    <property type="entry name" value="His_kinase_dom"/>
</dbReference>
<evidence type="ECO:0000256" key="15">
    <source>
        <dbReference type="SAM" id="Phobius"/>
    </source>
</evidence>
<keyword evidence="13 15" id="KW-0472">Membrane</keyword>
<keyword evidence="14" id="KW-0175">Coiled coil</keyword>
<proteinExistence type="predicted"/>
<keyword evidence="12" id="KW-0902">Two-component regulatory system</keyword>
<evidence type="ECO:0000313" key="18">
    <source>
        <dbReference type="EMBL" id="MDT0605286.1"/>
    </source>
</evidence>
<evidence type="ECO:0000256" key="9">
    <source>
        <dbReference type="ARBA" id="ARBA00022777"/>
    </source>
</evidence>
<keyword evidence="7 15" id="KW-0812">Transmembrane</keyword>
<dbReference type="Gene3D" id="1.10.287.130">
    <property type="match status" value="1"/>
</dbReference>
<evidence type="ECO:0000256" key="11">
    <source>
        <dbReference type="ARBA" id="ARBA00022989"/>
    </source>
</evidence>
<keyword evidence="5" id="KW-0597">Phosphoprotein</keyword>
<evidence type="ECO:0000256" key="12">
    <source>
        <dbReference type="ARBA" id="ARBA00023012"/>
    </source>
</evidence>
<keyword evidence="11 15" id="KW-1133">Transmembrane helix</keyword>
<dbReference type="InterPro" id="IPR003661">
    <property type="entry name" value="HisK_dim/P_dom"/>
</dbReference>
<evidence type="ECO:0000256" key="6">
    <source>
        <dbReference type="ARBA" id="ARBA00022679"/>
    </source>
</evidence>
<feature type="coiled-coil region" evidence="14">
    <location>
        <begin position="441"/>
        <end position="468"/>
    </location>
</feature>
<dbReference type="SUPFAM" id="SSF55874">
    <property type="entry name" value="ATPase domain of HSP90 chaperone/DNA topoisomerase II/histidine kinase"/>
    <property type="match status" value="1"/>
</dbReference>
<dbReference type="Pfam" id="PF00512">
    <property type="entry name" value="HisKA"/>
    <property type="match status" value="1"/>
</dbReference>
<sequence>MKFRFGLRSKLLLLSSFLVVIPWFGYQYVWEMEKYLRFGQEQTIIGTARALATALHERPNLFNNQASFLPSVEKGKDLYGYQLNHPINLDGSHQDWPNYLAKSHYYGVNNQVTNSDSKATLPLEKLSNNYTAAVGKYDKYLYFFVSVVDDKVIYRDKNARSINLNDRLELAFTTPEGKFQRYLVANKQAGWLDIFQIQNDDLTPPTPALFIQGKWLETTQGYNIEFRIPLKNISDNLAFAIHDVDERFGQTNSIIASANTANKDSLGTILVPSPEIERIVKGMSYTNSSVWVVDQHHRVLAKAGDIQQANGLWQKNKINQNQEDWRTELQSLLKPLFNRLLTQPPKAFIDQLYDAQNLTGKHIESALQGIPQSQWRLSSDNKAVILTAAYPIYFGNKVHGAVIVEETNNGIRTVRNQALEKLFTSILAIMLFGIMAFFFFATRISNRIRALRNQAEQAIDEHGRINEVMIASTNNDEIGDLSRSFATAVSRLSQYNHYLENMSSRLSHELRTPIAVVRTSLENLTLQKQQSSHSNAYIERAQQGLNRLNLILTNMSEATRLEQMLKNTDKTKFNFYQVLNGCLQGYRQIYENYQFLANFPDKNVMMVGSPEHIAQLLDKVIGNAVEFSEDKKITLAVEDKSNVLILHISNNGRYLPEEMTERLFDSMISIRDNHQDLDELSEENKRPHLGLGLYIARLICQFHQGEIKANNHHNPKGVTITITLPLVKT</sequence>
<reference evidence="18 19" key="1">
    <citation type="submission" date="2023-09" db="EMBL/GenBank/DDBJ databases">
        <authorList>
            <person name="Rey-Velasco X."/>
        </authorList>
    </citation>
    <scope>NUCLEOTIDE SEQUENCE [LARGE SCALE GENOMIC DNA]</scope>
    <source>
        <strain evidence="18 19">W431</strain>
    </source>
</reference>
<dbReference type="InterPro" id="IPR003660">
    <property type="entry name" value="HAMP_dom"/>
</dbReference>
<dbReference type="Pfam" id="PF02518">
    <property type="entry name" value="HATPase_c"/>
    <property type="match status" value="1"/>
</dbReference>
<dbReference type="InterPro" id="IPR003594">
    <property type="entry name" value="HATPase_dom"/>
</dbReference>
<evidence type="ECO:0000259" key="16">
    <source>
        <dbReference type="PROSITE" id="PS50109"/>
    </source>
</evidence>
<evidence type="ECO:0000313" key="19">
    <source>
        <dbReference type="Proteomes" id="UP001266357"/>
    </source>
</evidence>
<keyword evidence="9 18" id="KW-0418">Kinase</keyword>
<dbReference type="Proteomes" id="UP001266357">
    <property type="component" value="Unassembled WGS sequence"/>
</dbReference>
<evidence type="ECO:0000256" key="14">
    <source>
        <dbReference type="SAM" id="Coils"/>
    </source>
</evidence>
<dbReference type="InterPro" id="IPR036890">
    <property type="entry name" value="HATPase_C_sf"/>
</dbReference>
<feature type="domain" description="Histidine kinase" evidence="16">
    <location>
        <begin position="505"/>
        <end position="728"/>
    </location>
</feature>
<evidence type="ECO:0000259" key="17">
    <source>
        <dbReference type="PROSITE" id="PS50885"/>
    </source>
</evidence>
<dbReference type="CDD" id="cd09622">
    <property type="entry name" value="CBM9_like_HisKa"/>
    <property type="match status" value="1"/>
</dbReference>
<keyword evidence="6" id="KW-0808">Transferase</keyword>
<evidence type="ECO:0000256" key="7">
    <source>
        <dbReference type="ARBA" id="ARBA00022692"/>
    </source>
</evidence>
<evidence type="ECO:0000256" key="3">
    <source>
        <dbReference type="ARBA" id="ARBA00012438"/>
    </source>
</evidence>
<evidence type="ECO:0000256" key="10">
    <source>
        <dbReference type="ARBA" id="ARBA00022840"/>
    </source>
</evidence>
<dbReference type="Gene3D" id="2.60.40.1190">
    <property type="match status" value="1"/>
</dbReference>
<dbReference type="Gene3D" id="6.10.340.10">
    <property type="match status" value="1"/>
</dbReference>
<dbReference type="InterPro" id="IPR036097">
    <property type="entry name" value="HisK_dim/P_sf"/>
</dbReference>
<comment type="catalytic activity">
    <reaction evidence="1">
        <text>ATP + protein L-histidine = ADP + protein N-phospho-L-histidine.</text>
        <dbReference type="EC" id="2.7.13.3"/>
    </reaction>
</comment>
<dbReference type="PANTHER" id="PTHR45528:SF1">
    <property type="entry name" value="SENSOR HISTIDINE KINASE CPXA"/>
    <property type="match status" value="1"/>
</dbReference>
<evidence type="ECO:0000256" key="5">
    <source>
        <dbReference type="ARBA" id="ARBA00022553"/>
    </source>
</evidence>
<dbReference type="RefSeq" id="WP_311584824.1">
    <property type="nucleotide sequence ID" value="NZ_JAVRIF010000013.1"/>
</dbReference>
<dbReference type="PROSITE" id="PS50109">
    <property type="entry name" value="HIS_KIN"/>
    <property type="match status" value="1"/>
</dbReference>
<dbReference type="PANTHER" id="PTHR45528">
    <property type="entry name" value="SENSOR HISTIDINE KINASE CPXA"/>
    <property type="match status" value="1"/>
</dbReference>
<dbReference type="CDD" id="cd00082">
    <property type="entry name" value="HisKA"/>
    <property type="match status" value="1"/>
</dbReference>
<dbReference type="SUPFAM" id="SSF49344">
    <property type="entry name" value="CBD9-like"/>
    <property type="match status" value="1"/>
</dbReference>
<organism evidence="18 19">
    <name type="scientific">Thalassotalea castellviae</name>
    <dbReference type="NCBI Taxonomy" id="3075612"/>
    <lineage>
        <taxon>Bacteria</taxon>
        <taxon>Pseudomonadati</taxon>
        <taxon>Pseudomonadota</taxon>
        <taxon>Gammaproteobacteria</taxon>
        <taxon>Alteromonadales</taxon>
        <taxon>Colwelliaceae</taxon>
        <taxon>Thalassotalea</taxon>
    </lineage>
</organism>
<name>A0ABU3A538_9GAMM</name>
<protein>
    <recommendedName>
        <fullName evidence="3">histidine kinase</fullName>
        <ecNumber evidence="3">2.7.13.3</ecNumber>
    </recommendedName>
</protein>